<comment type="caution">
    <text evidence="2">The sequence shown here is derived from an EMBL/GenBank/DDBJ whole genome shotgun (WGS) entry which is preliminary data.</text>
</comment>
<organism evidence="2 3">
    <name type="scientific">Folsomia candida</name>
    <name type="common">Springtail</name>
    <dbReference type="NCBI Taxonomy" id="158441"/>
    <lineage>
        <taxon>Eukaryota</taxon>
        <taxon>Metazoa</taxon>
        <taxon>Ecdysozoa</taxon>
        <taxon>Arthropoda</taxon>
        <taxon>Hexapoda</taxon>
        <taxon>Collembola</taxon>
        <taxon>Entomobryomorpha</taxon>
        <taxon>Isotomoidea</taxon>
        <taxon>Isotomidae</taxon>
        <taxon>Proisotominae</taxon>
        <taxon>Folsomia</taxon>
    </lineage>
</organism>
<gene>
    <name evidence="2" type="ORF">Fcan01_16511</name>
</gene>
<feature type="transmembrane region" description="Helical" evidence="1">
    <location>
        <begin position="91"/>
        <end position="119"/>
    </location>
</feature>
<dbReference type="InterPro" id="IPR010718">
    <property type="entry name" value="DUF1294"/>
</dbReference>
<dbReference type="Proteomes" id="UP000198287">
    <property type="component" value="Unassembled WGS sequence"/>
</dbReference>
<keyword evidence="1" id="KW-0472">Membrane</keyword>
<evidence type="ECO:0000313" key="3">
    <source>
        <dbReference type="Proteomes" id="UP000198287"/>
    </source>
</evidence>
<keyword evidence="1" id="KW-1133">Transmembrane helix</keyword>
<feature type="transmembrane region" description="Helical" evidence="1">
    <location>
        <begin position="260"/>
        <end position="283"/>
    </location>
</feature>
<dbReference type="AlphaFoldDB" id="A0A226DSU8"/>
<reference evidence="2 3" key="1">
    <citation type="submission" date="2015-12" db="EMBL/GenBank/DDBJ databases">
        <title>The genome of Folsomia candida.</title>
        <authorList>
            <person name="Faddeeva A."/>
            <person name="Derks M.F."/>
            <person name="Anvar Y."/>
            <person name="Smit S."/>
            <person name="Van Straalen N."/>
            <person name="Roelofs D."/>
        </authorList>
    </citation>
    <scope>NUCLEOTIDE SEQUENCE [LARGE SCALE GENOMIC DNA]</scope>
    <source>
        <strain evidence="2 3">VU population</strain>
        <tissue evidence="2">Whole body</tissue>
    </source>
</reference>
<feature type="transmembrane region" description="Helical" evidence="1">
    <location>
        <begin position="333"/>
        <end position="352"/>
    </location>
</feature>
<evidence type="ECO:0000256" key="1">
    <source>
        <dbReference type="SAM" id="Phobius"/>
    </source>
</evidence>
<evidence type="ECO:0000313" key="2">
    <source>
        <dbReference type="EMBL" id="OXA48565.1"/>
    </source>
</evidence>
<proteinExistence type="predicted"/>
<feature type="transmembrane region" description="Helical" evidence="1">
    <location>
        <begin position="411"/>
        <end position="430"/>
    </location>
</feature>
<accession>A0A226DSU8</accession>
<dbReference type="Pfam" id="PF06961">
    <property type="entry name" value="DUF1294"/>
    <property type="match status" value="1"/>
</dbReference>
<sequence length="444" mass="50427">MVVTPLMWKSLDNFAIAFKHLWTWPLEWSLKDQTLIHNSYSLKKLWVWTFSIFFSLTTAFVDTVRSFNGLRIWDGKLKSRTKTGNDSPEKLDILGISLNIIAKIVGVYPYFLILFGGIFEVDPFSVLYKHLVAPNLGREFKISLKLVFTFLRLNQIFPTIQTCHVCACFTCIATVGAHLLLSNIAHLVDKVDQNLSKKHGANSETLSETLAIYSVLEICLILSFDVINSCILVLMGFAFVFCVAANFISIKMYDTVPMPLYLYFPSISVLMPGMIKILLPMAIKIYEGAKVLNGKWKVLASFCKEDVKYLRRKLRATKILQVYGEYSKIMDPILVIFIVYAICFVVFGVWSFGEMAHDKRVAESGEMYGLLGTSRTSECKLHTLELFGGWFGSLMAQVCFRHKIKKCSYQVTFWIIVALHVVGMGAVYLGRDEIRDFFKKGGGK</sequence>
<feature type="transmembrane region" description="Helical" evidence="1">
    <location>
        <begin position="45"/>
        <end position="70"/>
    </location>
</feature>
<protein>
    <submittedName>
        <fullName evidence="2">Uncharacterized protein</fullName>
    </submittedName>
</protein>
<feature type="transmembrane region" description="Helical" evidence="1">
    <location>
        <begin position="226"/>
        <end position="248"/>
    </location>
</feature>
<keyword evidence="1" id="KW-0812">Transmembrane</keyword>
<name>A0A226DSU8_FOLCA</name>
<keyword evidence="3" id="KW-1185">Reference proteome</keyword>
<dbReference type="EMBL" id="LNIX01000011">
    <property type="protein sequence ID" value="OXA48565.1"/>
    <property type="molecule type" value="Genomic_DNA"/>
</dbReference>